<dbReference type="AlphaFoldDB" id="A0A0E9QHT0"/>
<evidence type="ECO:0000313" key="1">
    <source>
        <dbReference type="EMBL" id="JAH16431.1"/>
    </source>
</evidence>
<proteinExistence type="predicted"/>
<name>A0A0E9QHT0_ANGAN</name>
<accession>A0A0E9QHT0</accession>
<reference evidence="1" key="1">
    <citation type="submission" date="2014-11" db="EMBL/GenBank/DDBJ databases">
        <authorList>
            <person name="Amaro Gonzalez C."/>
        </authorList>
    </citation>
    <scope>NUCLEOTIDE SEQUENCE</scope>
</reference>
<sequence>MAQCSKAESICQSFPSVQGGVFLLLQVRGRLGSP</sequence>
<protein>
    <submittedName>
        <fullName evidence="1">Uncharacterized protein</fullName>
    </submittedName>
</protein>
<reference evidence="1" key="2">
    <citation type="journal article" date="2015" name="Fish Shellfish Immunol.">
        <title>Early steps in the European eel (Anguilla anguilla)-Vibrio vulnificus interaction in the gills: Role of the RtxA13 toxin.</title>
        <authorList>
            <person name="Callol A."/>
            <person name="Pajuelo D."/>
            <person name="Ebbesson L."/>
            <person name="Teles M."/>
            <person name="MacKenzie S."/>
            <person name="Amaro C."/>
        </authorList>
    </citation>
    <scope>NUCLEOTIDE SEQUENCE</scope>
</reference>
<dbReference type="EMBL" id="GBXM01092146">
    <property type="protein sequence ID" value="JAH16431.1"/>
    <property type="molecule type" value="Transcribed_RNA"/>
</dbReference>
<organism evidence="1">
    <name type="scientific">Anguilla anguilla</name>
    <name type="common">European freshwater eel</name>
    <name type="synonym">Muraena anguilla</name>
    <dbReference type="NCBI Taxonomy" id="7936"/>
    <lineage>
        <taxon>Eukaryota</taxon>
        <taxon>Metazoa</taxon>
        <taxon>Chordata</taxon>
        <taxon>Craniata</taxon>
        <taxon>Vertebrata</taxon>
        <taxon>Euteleostomi</taxon>
        <taxon>Actinopterygii</taxon>
        <taxon>Neopterygii</taxon>
        <taxon>Teleostei</taxon>
        <taxon>Anguilliformes</taxon>
        <taxon>Anguillidae</taxon>
        <taxon>Anguilla</taxon>
    </lineage>
</organism>